<dbReference type="PROSITE" id="PS00050">
    <property type="entry name" value="RIBOSOMAL_L23"/>
    <property type="match status" value="1"/>
</dbReference>
<dbReference type="Pfam" id="PF00276">
    <property type="entry name" value="Ribosomal_L23"/>
    <property type="match status" value="1"/>
</dbReference>
<sequence length="101" mass="11354">MIFEGNIFKIILAPHISEKSSLAVEKCNVVVLKVAKNSTKFAIKTAIKKLFSVTVKKVNILVIKGKNKRLSTGRISHKSDWKKAYVTLKEGQRLNFLGIQK</sequence>
<gene>
    <name evidence="6 8" type="primary">rplW</name>
    <name evidence="8" type="ORF">BUCNMO_396</name>
</gene>
<dbReference type="AlphaFoldDB" id="A0A455TAP2"/>
<dbReference type="EMBL" id="AP019379">
    <property type="protein sequence ID" value="BBI01399.1"/>
    <property type="molecule type" value="Genomic_DNA"/>
</dbReference>
<dbReference type="PANTHER" id="PTHR11620">
    <property type="entry name" value="60S RIBOSOMAL PROTEIN L23A"/>
    <property type="match status" value="1"/>
</dbReference>
<reference evidence="8 9" key="1">
    <citation type="journal article" date="2019" name="Proc. Natl. Acad. Sci. U.S.A.">
        <title>Exaggeration and cooption of innate immunity for social defense.</title>
        <authorList>
            <person name="Kutsukake M."/>
            <person name="Moriyama M."/>
            <person name="Shigenobu S."/>
            <person name="Meng X.-Y."/>
            <person name="Nikoh N."/>
            <person name="Noda C."/>
            <person name="Kobayashi S."/>
            <person name="Fukatsu T."/>
        </authorList>
    </citation>
    <scope>NUCLEOTIDE SEQUENCE [LARGE SCALE GENOMIC DNA]</scope>
    <source>
        <strain evidence="8 9">Nmo</strain>
    </source>
</reference>
<comment type="subunit">
    <text evidence="6">Part of the 50S ribosomal subunit. Contacts protein L29, and trigger factor when it is bound to the ribosome.</text>
</comment>
<dbReference type="SUPFAM" id="SSF54189">
    <property type="entry name" value="Ribosomal proteins S24e, L23 and L15e"/>
    <property type="match status" value="1"/>
</dbReference>
<evidence type="ECO:0000256" key="5">
    <source>
        <dbReference type="ARBA" id="ARBA00023274"/>
    </source>
</evidence>
<dbReference type="NCBIfam" id="NF004363">
    <property type="entry name" value="PRK05738.2-4"/>
    <property type="match status" value="1"/>
</dbReference>
<dbReference type="InterPro" id="IPR012677">
    <property type="entry name" value="Nucleotide-bd_a/b_plait_sf"/>
</dbReference>
<dbReference type="RefSeq" id="WP_158345165.1">
    <property type="nucleotide sequence ID" value="NZ_AP019379.1"/>
</dbReference>
<accession>A0A455TAP2</accession>
<evidence type="ECO:0000256" key="4">
    <source>
        <dbReference type="ARBA" id="ARBA00022980"/>
    </source>
</evidence>
<protein>
    <recommendedName>
        <fullName evidence="6">Large ribosomal subunit protein uL23</fullName>
    </recommendedName>
</protein>
<dbReference type="Proteomes" id="UP000317544">
    <property type="component" value="Chromosome"/>
</dbReference>
<organism evidence="8 9">
    <name type="scientific">Buchnera aphidicola</name>
    <name type="common">Nipponaphis monzeni</name>
    <dbReference type="NCBI Taxonomy" id="2495405"/>
    <lineage>
        <taxon>Bacteria</taxon>
        <taxon>Pseudomonadati</taxon>
        <taxon>Pseudomonadota</taxon>
        <taxon>Gammaproteobacteria</taxon>
        <taxon>Enterobacterales</taxon>
        <taxon>Erwiniaceae</taxon>
        <taxon>Buchnera</taxon>
    </lineage>
</organism>
<keyword evidence="3 6" id="KW-0694">RNA-binding</keyword>
<dbReference type="GO" id="GO:0019843">
    <property type="term" value="F:rRNA binding"/>
    <property type="evidence" value="ECO:0007669"/>
    <property type="project" value="UniProtKB-UniRule"/>
</dbReference>
<dbReference type="GO" id="GO:0005840">
    <property type="term" value="C:ribosome"/>
    <property type="evidence" value="ECO:0007669"/>
    <property type="project" value="UniProtKB-KW"/>
</dbReference>
<dbReference type="GO" id="GO:1990904">
    <property type="term" value="C:ribonucleoprotein complex"/>
    <property type="evidence" value="ECO:0007669"/>
    <property type="project" value="UniProtKB-KW"/>
</dbReference>
<dbReference type="HAMAP" id="MF_01369_B">
    <property type="entry name" value="Ribosomal_uL23_B"/>
    <property type="match status" value="1"/>
</dbReference>
<dbReference type="InterPro" id="IPR001014">
    <property type="entry name" value="Ribosomal_uL23_CS"/>
</dbReference>
<dbReference type="GO" id="GO:0006412">
    <property type="term" value="P:translation"/>
    <property type="evidence" value="ECO:0007669"/>
    <property type="project" value="UniProtKB-UniRule"/>
</dbReference>
<evidence type="ECO:0000256" key="6">
    <source>
        <dbReference type="HAMAP-Rule" id="MF_01369"/>
    </source>
</evidence>
<evidence type="ECO:0000256" key="1">
    <source>
        <dbReference type="ARBA" id="ARBA00006700"/>
    </source>
</evidence>
<dbReference type="GO" id="GO:0003735">
    <property type="term" value="F:structural constituent of ribosome"/>
    <property type="evidence" value="ECO:0007669"/>
    <property type="project" value="InterPro"/>
</dbReference>
<dbReference type="OrthoDB" id="9793353at2"/>
<dbReference type="NCBIfam" id="NF004359">
    <property type="entry name" value="PRK05738.1-3"/>
    <property type="match status" value="1"/>
</dbReference>
<keyword evidence="9" id="KW-1185">Reference proteome</keyword>
<evidence type="ECO:0000256" key="3">
    <source>
        <dbReference type="ARBA" id="ARBA00022884"/>
    </source>
</evidence>
<keyword evidence="2 6" id="KW-0699">rRNA-binding</keyword>
<keyword evidence="5 6" id="KW-0687">Ribonucleoprotein</keyword>
<proteinExistence type="inferred from homology"/>
<dbReference type="Gene3D" id="3.30.70.330">
    <property type="match status" value="1"/>
</dbReference>
<evidence type="ECO:0000313" key="9">
    <source>
        <dbReference type="Proteomes" id="UP000317544"/>
    </source>
</evidence>
<evidence type="ECO:0000256" key="7">
    <source>
        <dbReference type="RuleBase" id="RU003934"/>
    </source>
</evidence>
<dbReference type="InterPro" id="IPR013025">
    <property type="entry name" value="Ribosomal_uL23-like"/>
</dbReference>
<evidence type="ECO:0000256" key="2">
    <source>
        <dbReference type="ARBA" id="ARBA00022730"/>
    </source>
</evidence>
<comment type="function">
    <text evidence="6">One of the early assembly proteins it binds 23S rRNA. One of the proteins that surrounds the polypeptide exit tunnel on the outside of the ribosome. Forms the main docking site for trigger factor binding to the ribosome.</text>
</comment>
<dbReference type="InterPro" id="IPR012678">
    <property type="entry name" value="Ribosomal_uL23/eL15/eS24_sf"/>
</dbReference>
<keyword evidence="4 6" id="KW-0689">Ribosomal protein</keyword>
<name>A0A455TAP2_9GAMM</name>
<dbReference type="FunFam" id="3.30.70.330:FF:000001">
    <property type="entry name" value="50S ribosomal protein L23"/>
    <property type="match status" value="1"/>
</dbReference>
<evidence type="ECO:0000313" key="8">
    <source>
        <dbReference type="EMBL" id="BBI01399.1"/>
    </source>
</evidence>
<comment type="similarity">
    <text evidence="1 6 7">Belongs to the universal ribosomal protein uL23 family.</text>
</comment>